<reference evidence="3 4" key="1">
    <citation type="submission" date="2018-12" db="EMBL/GenBank/DDBJ databases">
        <authorList>
            <consortium name="Pathogen Informatics"/>
        </authorList>
    </citation>
    <scope>NUCLEOTIDE SEQUENCE [LARGE SCALE GENOMIC DNA]</scope>
    <source>
        <strain evidence="3 4">NCTC10485</strain>
    </source>
</reference>
<evidence type="ECO:0000313" key="3">
    <source>
        <dbReference type="EMBL" id="VEG50594.1"/>
    </source>
</evidence>
<feature type="transmembrane region" description="Helical" evidence="2">
    <location>
        <begin position="80"/>
        <end position="99"/>
    </location>
</feature>
<dbReference type="Proteomes" id="UP000282551">
    <property type="component" value="Chromosome"/>
</dbReference>
<gene>
    <name evidence="3" type="ORF">NCTC10485_04912</name>
</gene>
<keyword evidence="2" id="KW-1133">Transmembrane helix</keyword>
<keyword evidence="2" id="KW-0812">Transmembrane</keyword>
<dbReference type="EMBL" id="LR134355">
    <property type="protein sequence ID" value="VEG50594.1"/>
    <property type="molecule type" value="Genomic_DNA"/>
</dbReference>
<feature type="transmembrane region" description="Helical" evidence="2">
    <location>
        <begin position="166"/>
        <end position="191"/>
    </location>
</feature>
<dbReference type="OrthoDB" id="4627516at2"/>
<dbReference type="RefSeq" id="WP_126337108.1">
    <property type="nucleotide sequence ID" value="NZ_AP022604.1"/>
</dbReference>
<evidence type="ECO:0000313" key="4">
    <source>
        <dbReference type="Proteomes" id="UP000282551"/>
    </source>
</evidence>
<dbReference type="Pfam" id="PF11139">
    <property type="entry name" value="SfLAP"/>
    <property type="match status" value="1"/>
</dbReference>
<feature type="region of interest" description="Disordered" evidence="1">
    <location>
        <begin position="108"/>
        <end position="136"/>
    </location>
</feature>
<feature type="transmembrane region" description="Helical" evidence="2">
    <location>
        <begin position="247"/>
        <end position="267"/>
    </location>
</feature>
<sequence length="268" mass="27948">MWADVLGLAFLVALNPLLLALILVILTRPRPVANLFGYWVGCLLVNVPLWVGALLALHLVPSFESFALALAAPDPNSGIQPMKLGMGVFALVIAAVMVARRRVQQREKEPALVGATGTGSTPGPGADASAESAPAPGRGVKATIARAIAAIQRLLTRAQEAWDGGAVWVSVLFGLGYIAPLSLVLVVNTMIVGSGAAIGTQILAVLAFVVVMLGVLEFVLCSSLLAPNKTQAVLQPVHTWAEAHRTHILVTLFVVVGIWQLVTGAGLL</sequence>
<dbReference type="AlphaFoldDB" id="A0A3S4VLT7"/>
<feature type="transmembrane region" description="Helical" evidence="2">
    <location>
        <begin position="38"/>
        <end position="60"/>
    </location>
</feature>
<evidence type="ECO:0000256" key="2">
    <source>
        <dbReference type="SAM" id="Phobius"/>
    </source>
</evidence>
<keyword evidence="4" id="KW-1185">Reference proteome</keyword>
<evidence type="ECO:0000256" key="1">
    <source>
        <dbReference type="SAM" id="MobiDB-lite"/>
    </source>
</evidence>
<name>A0A3S4VLT7_MYCCI</name>
<feature type="transmembrane region" description="Helical" evidence="2">
    <location>
        <begin position="203"/>
        <end position="226"/>
    </location>
</feature>
<protein>
    <submittedName>
        <fullName evidence="3">Protein of uncharacterized function (DUF2910)</fullName>
    </submittedName>
</protein>
<dbReference type="InterPro" id="IPR021315">
    <property type="entry name" value="Gap/Sap"/>
</dbReference>
<feature type="transmembrane region" description="Helical" evidence="2">
    <location>
        <begin position="6"/>
        <end position="26"/>
    </location>
</feature>
<organism evidence="3 4">
    <name type="scientific">Mycolicibacterium chitae</name>
    <name type="common">Mycobacterium chitae</name>
    <dbReference type="NCBI Taxonomy" id="1792"/>
    <lineage>
        <taxon>Bacteria</taxon>
        <taxon>Bacillati</taxon>
        <taxon>Actinomycetota</taxon>
        <taxon>Actinomycetes</taxon>
        <taxon>Mycobacteriales</taxon>
        <taxon>Mycobacteriaceae</taxon>
        <taxon>Mycolicibacterium</taxon>
    </lineage>
</organism>
<keyword evidence="2" id="KW-0472">Membrane</keyword>
<proteinExistence type="predicted"/>
<accession>A0A3S4VLT7</accession>